<name>A0A2N3IIB2_9BACT</name>
<dbReference type="CDD" id="cd14858">
    <property type="entry name" value="TrmE_N"/>
    <property type="match status" value="1"/>
</dbReference>
<feature type="binding site" evidence="10">
    <location>
        <position position="253"/>
    </location>
    <ligand>
        <name>K(+)</name>
        <dbReference type="ChEBI" id="CHEBI:29103"/>
    </ligand>
</feature>
<dbReference type="PROSITE" id="PS51709">
    <property type="entry name" value="G_TRME"/>
    <property type="match status" value="1"/>
</dbReference>
<reference evidence="13 14" key="1">
    <citation type="submission" date="2017-06" db="EMBL/GenBank/DDBJ databases">
        <title>Raineya orbicola gen. nov., sp. nov. a slightly thermophilic bacterium of the phylum Bacteroidetes and the description of Raineyaceae fam. nov.</title>
        <authorList>
            <person name="Albuquerque L."/>
            <person name="Polonia A.R.M."/>
            <person name="Barroso C."/>
            <person name="Froufe H.J.C."/>
            <person name="Lage O."/>
            <person name="Lobo-Da-Cunha A."/>
            <person name="Egas C."/>
            <person name="Da Costa M.S."/>
        </authorList>
    </citation>
    <scope>NUCLEOTIDE SEQUENCE [LARGE SCALE GENOMIC DNA]</scope>
    <source>
        <strain evidence="13 14">SPSPC-11</strain>
    </source>
</reference>
<dbReference type="EMBL" id="NKXO01000011">
    <property type="protein sequence ID" value="PKQ70080.1"/>
    <property type="molecule type" value="Genomic_DNA"/>
</dbReference>
<evidence type="ECO:0000256" key="8">
    <source>
        <dbReference type="ARBA" id="ARBA00022958"/>
    </source>
</evidence>
<evidence type="ECO:0000256" key="6">
    <source>
        <dbReference type="ARBA" id="ARBA00022801"/>
    </source>
</evidence>
<evidence type="ECO:0000256" key="7">
    <source>
        <dbReference type="ARBA" id="ARBA00022842"/>
    </source>
</evidence>
<comment type="function">
    <text evidence="10">Exhibits a very high intrinsic GTPase hydrolysis rate. Involved in the addition of a carboxymethylaminomethyl (cmnm) group at the wobble position (U34) of certain tRNAs, forming tRNA-cmnm(5)s(2)U34.</text>
</comment>
<organism evidence="13 14">
    <name type="scientific">Raineya orbicola</name>
    <dbReference type="NCBI Taxonomy" id="2016530"/>
    <lineage>
        <taxon>Bacteria</taxon>
        <taxon>Pseudomonadati</taxon>
        <taxon>Bacteroidota</taxon>
        <taxon>Cytophagia</taxon>
        <taxon>Cytophagales</taxon>
        <taxon>Raineyaceae</taxon>
        <taxon>Raineya</taxon>
    </lineage>
</organism>
<dbReference type="GO" id="GO:0046872">
    <property type="term" value="F:metal ion binding"/>
    <property type="evidence" value="ECO:0007669"/>
    <property type="project" value="UniProtKB-KW"/>
</dbReference>
<dbReference type="InterPro" id="IPR027266">
    <property type="entry name" value="TrmE/GcvT-like"/>
</dbReference>
<dbReference type="InterPro" id="IPR004520">
    <property type="entry name" value="GTPase_MnmE"/>
</dbReference>
<proteinExistence type="inferred from homology"/>
<comment type="subcellular location">
    <subcellularLocation>
        <location evidence="10">Cytoplasm</location>
    </subcellularLocation>
</comment>
<feature type="binding site" evidence="10">
    <location>
        <position position="87"/>
    </location>
    <ligand>
        <name>(6S)-5-formyl-5,6,7,8-tetrahydrofolate</name>
        <dbReference type="ChEBI" id="CHEBI:57457"/>
    </ligand>
</feature>
<comment type="similarity">
    <text evidence="1 10 11">Belongs to the TRAFAC class TrmE-Era-EngA-EngB-Septin-like GTPase superfamily. TrmE GTPase family.</text>
</comment>
<keyword evidence="6 10" id="KW-0378">Hydrolase</keyword>
<comment type="subunit">
    <text evidence="10">Homodimer. Heterotetramer of two MnmE and two MnmG subunits.</text>
</comment>
<dbReference type="Pfam" id="PF01926">
    <property type="entry name" value="MMR_HSR1"/>
    <property type="match status" value="1"/>
</dbReference>
<evidence type="ECO:0000256" key="10">
    <source>
        <dbReference type="HAMAP-Rule" id="MF_00379"/>
    </source>
</evidence>
<comment type="caution">
    <text evidence="10">Lacks conserved residue(s) required for the propagation of feature annotation.</text>
</comment>
<feature type="binding site" evidence="10">
    <location>
        <position position="236"/>
    </location>
    <ligand>
        <name>Mg(2+)</name>
        <dbReference type="ChEBI" id="CHEBI:18420"/>
    </ligand>
</feature>
<dbReference type="Pfam" id="PF10396">
    <property type="entry name" value="TrmE_N"/>
    <property type="match status" value="1"/>
</dbReference>
<dbReference type="SUPFAM" id="SSF116878">
    <property type="entry name" value="TrmE connector domain"/>
    <property type="match status" value="1"/>
</dbReference>
<dbReference type="CDD" id="cd04164">
    <property type="entry name" value="trmE"/>
    <property type="match status" value="1"/>
</dbReference>
<dbReference type="NCBIfam" id="TIGR00231">
    <property type="entry name" value="small_GTP"/>
    <property type="match status" value="1"/>
</dbReference>
<dbReference type="GO" id="GO:0002098">
    <property type="term" value="P:tRNA wobble uridine modification"/>
    <property type="evidence" value="ECO:0007669"/>
    <property type="project" value="TreeGrafter"/>
</dbReference>
<keyword evidence="2 10" id="KW-0963">Cytoplasm</keyword>
<comment type="caution">
    <text evidence="13">The sequence shown here is derived from an EMBL/GenBank/DDBJ whole genome shotgun (WGS) entry which is preliminary data.</text>
</comment>
<feature type="binding site" evidence="10">
    <location>
        <position position="256"/>
    </location>
    <ligand>
        <name>K(+)</name>
        <dbReference type="ChEBI" id="CHEBI:29103"/>
    </ligand>
</feature>
<sequence>MLTHTLSDTIVAPASPAGVGAIAVIRVSGKNAIEITNEIFSGKDLTQVPSHTIHFGTIRSEKGEIIDEVLVSVFHEPNSFTKENSTEISCHGSPYIVEQILKRLLSKGARMAEAGEFTKRAFLNGRFDLAQAEAVADLIASTSQASHQVAMKQMRGGFSQKIKELRSELIRFAALVELELDFAEEDVEFANRAELKSFLQNVTQYVNELLQSFAWGNVLKNGIPTAIVGKPNAGKSTLLNTLLQEEKAIVSDIAGTTRDIIEDEIVLDGIRFRFIDTAGLRETQDTIEAIGVERAKQKMQEASLILYLVDSSEMSENLDFLQKELQNLQKPYFILFNKTDKLSAEKIAELEKTLNALCISAKEQKGIEKLKKNLIELVKKQKISHSDIVISNVRHYDALAKTYQSLQKVLADIETAITTDLLAADIREAIRYLGEIIGEVTSEDLLDYIFSKFCIGK</sequence>
<evidence type="ECO:0000313" key="14">
    <source>
        <dbReference type="Proteomes" id="UP000233387"/>
    </source>
</evidence>
<dbReference type="HAMAP" id="MF_00379">
    <property type="entry name" value="GTPase_MnmE"/>
    <property type="match status" value="1"/>
</dbReference>
<dbReference type="Proteomes" id="UP000233387">
    <property type="component" value="Unassembled WGS sequence"/>
</dbReference>
<dbReference type="Pfam" id="PF12631">
    <property type="entry name" value="MnmE_helical"/>
    <property type="match status" value="1"/>
</dbReference>
<dbReference type="OrthoDB" id="9805918at2"/>
<feature type="binding site" evidence="10">
    <location>
        <begin position="251"/>
        <end position="257"/>
    </location>
    <ligand>
        <name>GTP</name>
        <dbReference type="ChEBI" id="CHEBI:37565"/>
    </ligand>
</feature>
<evidence type="ECO:0000313" key="13">
    <source>
        <dbReference type="EMBL" id="PKQ70080.1"/>
    </source>
</evidence>
<evidence type="ECO:0000256" key="2">
    <source>
        <dbReference type="ARBA" id="ARBA00022490"/>
    </source>
</evidence>
<evidence type="ECO:0000256" key="3">
    <source>
        <dbReference type="ARBA" id="ARBA00022694"/>
    </source>
</evidence>
<comment type="cofactor">
    <cofactor evidence="10">
        <name>K(+)</name>
        <dbReference type="ChEBI" id="CHEBI:29103"/>
    </cofactor>
    <text evidence="10">Binds 1 potassium ion per subunit.</text>
</comment>
<evidence type="ECO:0000256" key="11">
    <source>
        <dbReference type="RuleBase" id="RU003313"/>
    </source>
</evidence>
<keyword evidence="14" id="KW-1185">Reference proteome</keyword>
<feature type="binding site" evidence="10">
    <location>
        <position position="232"/>
    </location>
    <ligand>
        <name>K(+)</name>
        <dbReference type="ChEBI" id="CHEBI:29103"/>
    </ligand>
</feature>
<dbReference type="NCBIfam" id="NF003661">
    <property type="entry name" value="PRK05291.1-3"/>
    <property type="match status" value="1"/>
</dbReference>
<feature type="binding site" evidence="10">
    <location>
        <position position="257"/>
    </location>
    <ligand>
        <name>Mg(2+)</name>
        <dbReference type="ChEBI" id="CHEBI:18420"/>
    </ligand>
</feature>
<dbReference type="Gene3D" id="3.40.50.300">
    <property type="entry name" value="P-loop containing nucleotide triphosphate hydrolases"/>
    <property type="match status" value="1"/>
</dbReference>
<evidence type="ECO:0000259" key="12">
    <source>
        <dbReference type="PROSITE" id="PS51709"/>
    </source>
</evidence>
<dbReference type="PANTHER" id="PTHR42714:SF2">
    <property type="entry name" value="TRNA MODIFICATION GTPASE GTPBP3, MITOCHONDRIAL"/>
    <property type="match status" value="1"/>
</dbReference>
<keyword evidence="4 10" id="KW-0479">Metal-binding</keyword>
<feature type="binding site" evidence="10">
    <location>
        <begin position="232"/>
        <end position="237"/>
    </location>
    <ligand>
        <name>GTP</name>
        <dbReference type="ChEBI" id="CHEBI:37565"/>
    </ligand>
</feature>
<dbReference type="GO" id="GO:0005525">
    <property type="term" value="F:GTP binding"/>
    <property type="evidence" value="ECO:0007669"/>
    <property type="project" value="UniProtKB-UniRule"/>
</dbReference>
<evidence type="ECO:0000256" key="4">
    <source>
        <dbReference type="ARBA" id="ARBA00022723"/>
    </source>
</evidence>
<dbReference type="InterPro" id="IPR005225">
    <property type="entry name" value="Small_GTP-bd"/>
</dbReference>
<dbReference type="PANTHER" id="PTHR42714">
    <property type="entry name" value="TRNA MODIFICATION GTPASE GTPBP3"/>
    <property type="match status" value="1"/>
</dbReference>
<feature type="binding site" evidence="10">
    <location>
        <position position="26"/>
    </location>
    <ligand>
        <name>(6S)-5-formyl-5,6,7,8-tetrahydrofolate</name>
        <dbReference type="ChEBI" id="CHEBI:57457"/>
    </ligand>
</feature>
<dbReference type="GO" id="GO:0003924">
    <property type="term" value="F:GTPase activity"/>
    <property type="evidence" value="ECO:0007669"/>
    <property type="project" value="UniProtKB-UniRule"/>
</dbReference>
<dbReference type="InterPro" id="IPR027368">
    <property type="entry name" value="MnmE_dom2"/>
</dbReference>
<accession>A0A2N3IIB2</accession>
<dbReference type="RefSeq" id="WP_101358184.1">
    <property type="nucleotide sequence ID" value="NZ_NKXO01000011.1"/>
</dbReference>
<gene>
    <name evidence="10" type="primary">mnmE</name>
    <name evidence="10" type="synonym">trmE</name>
    <name evidence="13" type="ORF">Rain11_0884</name>
</gene>
<keyword evidence="8 10" id="KW-0630">Potassium</keyword>
<dbReference type="SUPFAM" id="SSF52540">
    <property type="entry name" value="P-loop containing nucleoside triphosphate hydrolases"/>
    <property type="match status" value="1"/>
</dbReference>
<dbReference type="InterPro" id="IPR018948">
    <property type="entry name" value="GTP-bd_TrmE_N"/>
</dbReference>
<evidence type="ECO:0000256" key="9">
    <source>
        <dbReference type="ARBA" id="ARBA00023134"/>
    </source>
</evidence>
<dbReference type="InterPro" id="IPR006073">
    <property type="entry name" value="GTP-bd"/>
</dbReference>
<dbReference type="InterPro" id="IPR025867">
    <property type="entry name" value="MnmE_helical"/>
</dbReference>
<dbReference type="InterPro" id="IPR027417">
    <property type="entry name" value="P-loop_NTPase"/>
</dbReference>
<dbReference type="EC" id="3.6.-.-" evidence="10"/>
<feature type="binding site" evidence="10">
    <location>
        <begin position="276"/>
        <end position="279"/>
    </location>
    <ligand>
        <name>GTP</name>
        <dbReference type="ChEBI" id="CHEBI:37565"/>
    </ligand>
</feature>
<keyword evidence="5 10" id="KW-0547">Nucleotide-binding</keyword>
<evidence type="ECO:0000256" key="5">
    <source>
        <dbReference type="ARBA" id="ARBA00022741"/>
    </source>
</evidence>
<dbReference type="GO" id="GO:0005829">
    <property type="term" value="C:cytosol"/>
    <property type="evidence" value="ECO:0007669"/>
    <property type="project" value="TreeGrafter"/>
</dbReference>
<keyword evidence="9 10" id="KW-0342">GTP-binding</keyword>
<evidence type="ECO:0000256" key="1">
    <source>
        <dbReference type="ARBA" id="ARBA00011043"/>
    </source>
</evidence>
<feature type="binding site" evidence="10">
    <location>
        <position position="126"/>
    </location>
    <ligand>
        <name>(6S)-5-formyl-5,6,7,8-tetrahydrofolate</name>
        <dbReference type="ChEBI" id="CHEBI:57457"/>
    </ligand>
</feature>
<keyword evidence="7 10" id="KW-0460">Magnesium</keyword>
<dbReference type="NCBIfam" id="TIGR00450">
    <property type="entry name" value="mnmE_trmE_thdF"/>
    <property type="match status" value="1"/>
</dbReference>
<dbReference type="AlphaFoldDB" id="A0A2N3IIB2"/>
<dbReference type="InterPro" id="IPR031168">
    <property type="entry name" value="G_TrmE"/>
</dbReference>
<dbReference type="GO" id="GO:0030488">
    <property type="term" value="P:tRNA methylation"/>
    <property type="evidence" value="ECO:0007669"/>
    <property type="project" value="TreeGrafter"/>
</dbReference>
<protein>
    <recommendedName>
        <fullName evidence="10">tRNA modification GTPase MnmE</fullName>
        <ecNumber evidence="10">3.6.-.-</ecNumber>
    </recommendedName>
</protein>
<dbReference type="GO" id="GO:0042802">
    <property type="term" value="F:identical protein binding"/>
    <property type="evidence" value="ECO:0007669"/>
    <property type="project" value="UniProtKB-ARBA"/>
</dbReference>
<feature type="binding site" evidence="10">
    <location>
        <position position="457"/>
    </location>
    <ligand>
        <name>(6S)-5-formyl-5,6,7,8-tetrahydrofolate</name>
        <dbReference type="ChEBI" id="CHEBI:57457"/>
    </ligand>
</feature>
<feature type="binding site" evidence="10">
    <location>
        <position position="251"/>
    </location>
    <ligand>
        <name>K(+)</name>
        <dbReference type="ChEBI" id="CHEBI:29103"/>
    </ligand>
</feature>
<dbReference type="Gene3D" id="1.20.120.430">
    <property type="entry name" value="tRNA modification GTPase MnmE domain 2"/>
    <property type="match status" value="1"/>
</dbReference>
<keyword evidence="3 10" id="KW-0819">tRNA processing</keyword>
<dbReference type="FunFam" id="3.40.50.300:FF:001376">
    <property type="entry name" value="tRNA modification GTPase MnmE"/>
    <property type="match status" value="1"/>
</dbReference>
<dbReference type="FunFam" id="3.30.1360.120:FF:000003">
    <property type="entry name" value="tRNA modification GTPase MnmE"/>
    <property type="match status" value="1"/>
</dbReference>
<feature type="domain" description="TrmE-type G" evidence="12">
    <location>
        <begin position="222"/>
        <end position="379"/>
    </location>
</feature>
<dbReference type="Gene3D" id="3.30.1360.120">
    <property type="entry name" value="Probable tRNA modification gtpase trme, domain 1"/>
    <property type="match status" value="1"/>
</dbReference>